<dbReference type="GO" id="GO:0003723">
    <property type="term" value="F:RNA binding"/>
    <property type="evidence" value="ECO:0007669"/>
    <property type="project" value="UniProtKB-UniRule"/>
</dbReference>
<name>Q4RM08_TETNG</name>
<dbReference type="InterPro" id="IPR011545">
    <property type="entry name" value="DEAD/DEAH_box_helicase_dom"/>
</dbReference>
<dbReference type="InterPro" id="IPR014014">
    <property type="entry name" value="RNA_helicase_DEAD_Q_motif"/>
</dbReference>
<dbReference type="PANTHER" id="PTHR24031">
    <property type="entry name" value="RNA HELICASE"/>
    <property type="match status" value="1"/>
</dbReference>
<reference evidence="20" key="2">
    <citation type="submission" date="2004-02" db="EMBL/GenBank/DDBJ databases">
        <authorList>
            <consortium name="Genoscope"/>
            <consortium name="Whitehead Institute Centre for Genome Research"/>
        </authorList>
    </citation>
    <scope>NUCLEOTIDE SEQUENCE</scope>
</reference>
<evidence type="ECO:0000256" key="5">
    <source>
        <dbReference type="ARBA" id="ARBA00022806"/>
    </source>
</evidence>
<dbReference type="FunFam" id="3.40.50.300:FF:001059">
    <property type="entry name" value="ATP-dependent RNA helicase DDX24"/>
    <property type="match status" value="1"/>
</dbReference>
<dbReference type="Gene3D" id="3.40.50.300">
    <property type="entry name" value="P-loop containing nucleotide triphosphate hydrolases"/>
    <property type="match status" value="2"/>
</dbReference>
<feature type="compositionally biased region" description="Basic and acidic residues" evidence="16">
    <location>
        <begin position="84"/>
        <end position="102"/>
    </location>
</feature>
<dbReference type="SUPFAM" id="SSF52540">
    <property type="entry name" value="P-loop containing nucleoside triphosphate hydrolases"/>
    <property type="match status" value="1"/>
</dbReference>
<evidence type="ECO:0000256" key="10">
    <source>
        <dbReference type="ARBA" id="ARBA00047984"/>
    </source>
</evidence>
<evidence type="ECO:0000256" key="3">
    <source>
        <dbReference type="ARBA" id="ARBA00022741"/>
    </source>
</evidence>
<keyword evidence="5 14" id="KW-0347">Helicase</keyword>
<dbReference type="InterPro" id="IPR001650">
    <property type="entry name" value="Helicase_C-like"/>
</dbReference>
<evidence type="ECO:0000256" key="14">
    <source>
        <dbReference type="RuleBase" id="RU000492"/>
    </source>
</evidence>
<comment type="function">
    <text evidence="11">ATP-dependent RNA helicase that plays a role in various aspects of RNA metabolism including pre-mRNA splicing and is thereby involved in different biological processes such as cell cycle regulation or innate immunity. Plays an inhibitory role in TP53 transcriptional activity and subsequently in TP53 controlled cell growth arrest and senescence by inhibiting its EP300 mediated acetylation. Negatively regulates cytosolic RNA-mediated innate immune signaling at least in part by affecting RIPK1/IRF7 interactions. Alternatively, possesses antiviral activity by recognizing gammaherpesvirus transcripts in the context of lytic reactivation. Plays an essential role in cell cycle regulation in vascular smooth muscle cells by interacting with and regulating FANCA (Fanconi anemia complementation group A) mRNA.</text>
</comment>
<dbReference type="PROSITE" id="PS51192">
    <property type="entry name" value="HELICASE_ATP_BIND_1"/>
    <property type="match status" value="1"/>
</dbReference>
<feature type="compositionally biased region" description="Basic residues" evidence="16">
    <location>
        <begin position="74"/>
        <end position="83"/>
    </location>
</feature>
<protein>
    <recommendedName>
        <fullName evidence="15">ATP-dependent RNA helicase</fullName>
        <ecNumber evidence="15">3.6.4.13</ecNumber>
    </recommendedName>
</protein>
<evidence type="ECO:0000256" key="11">
    <source>
        <dbReference type="ARBA" id="ARBA00054398"/>
    </source>
</evidence>
<evidence type="ECO:0000256" key="16">
    <source>
        <dbReference type="SAM" id="MobiDB-lite"/>
    </source>
</evidence>
<dbReference type="InterPro" id="IPR014001">
    <property type="entry name" value="Helicase_ATP-bd"/>
</dbReference>
<dbReference type="EC" id="3.6.4.13" evidence="15"/>
<evidence type="ECO:0000256" key="12">
    <source>
        <dbReference type="ARBA" id="ARBA00064166"/>
    </source>
</evidence>
<dbReference type="PROSITE" id="PS00039">
    <property type="entry name" value="DEAD_ATP_HELICASE"/>
    <property type="match status" value="1"/>
</dbReference>
<evidence type="ECO:0000259" key="17">
    <source>
        <dbReference type="PROSITE" id="PS51192"/>
    </source>
</evidence>
<keyword evidence="3 14" id="KW-0547">Nucleotide-binding</keyword>
<organism evidence="20">
    <name type="scientific">Tetraodon nigroviridis</name>
    <name type="common">Spotted green pufferfish</name>
    <name type="synonym">Chelonodon nigroviridis</name>
    <dbReference type="NCBI Taxonomy" id="99883"/>
    <lineage>
        <taxon>Eukaryota</taxon>
        <taxon>Metazoa</taxon>
        <taxon>Chordata</taxon>
        <taxon>Craniata</taxon>
        <taxon>Vertebrata</taxon>
        <taxon>Euteleostomi</taxon>
        <taxon>Actinopterygii</taxon>
        <taxon>Neopterygii</taxon>
        <taxon>Teleostei</taxon>
        <taxon>Neoteleostei</taxon>
        <taxon>Acanthomorphata</taxon>
        <taxon>Eupercaria</taxon>
        <taxon>Tetraodontiformes</taxon>
        <taxon>Tetradontoidea</taxon>
        <taxon>Tetraodontidae</taxon>
        <taxon>Tetraodon</taxon>
    </lineage>
</organism>
<evidence type="ECO:0000259" key="18">
    <source>
        <dbReference type="PROSITE" id="PS51194"/>
    </source>
</evidence>
<feature type="compositionally biased region" description="Basic residues" evidence="16">
    <location>
        <begin position="108"/>
        <end position="120"/>
    </location>
</feature>
<feature type="domain" description="Helicase ATP-binding" evidence="17">
    <location>
        <begin position="251"/>
        <end position="472"/>
    </location>
</feature>
<dbReference type="EMBL" id="CAAE01015019">
    <property type="protein sequence ID" value="CAG10574.1"/>
    <property type="molecule type" value="Genomic_DNA"/>
</dbReference>
<dbReference type="Pfam" id="PF00271">
    <property type="entry name" value="Helicase_C"/>
    <property type="match status" value="1"/>
</dbReference>
<dbReference type="GO" id="GO:0005524">
    <property type="term" value="F:ATP binding"/>
    <property type="evidence" value="ECO:0007669"/>
    <property type="project" value="UniProtKB-UniRule"/>
</dbReference>
<evidence type="ECO:0000256" key="2">
    <source>
        <dbReference type="ARBA" id="ARBA00022553"/>
    </source>
</evidence>
<evidence type="ECO:0000256" key="13">
    <source>
        <dbReference type="PROSITE-ProRule" id="PRU00552"/>
    </source>
</evidence>
<dbReference type="InterPro" id="IPR000629">
    <property type="entry name" value="RNA-helicase_DEAD-box_CS"/>
</dbReference>
<dbReference type="InterPro" id="IPR027417">
    <property type="entry name" value="P-loop_NTPase"/>
</dbReference>
<dbReference type="SMART" id="SM00487">
    <property type="entry name" value="DEXDc"/>
    <property type="match status" value="1"/>
</dbReference>
<comment type="subcellular location">
    <subcellularLocation>
        <location evidence="1">Nucleus</location>
    </subcellularLocation>
</comment>
<comment type="caution">
    <text evidence="20">The sequence shown here is derived from an EMBL/GenBank/DDBJ whole genome shotgun (WGS) entry which is preliminary data.</text>
</comment>
<gene>
    <name evidence="20" type="ORF">GSTENG00032259001</name>
</gene>
<dbReference type="CDD" id="cd17946">
    <property type="entry name" value="DEADc_DDX24"/>
    <property type="match status" value="1"/>
</dbReference>
<keyword evidence="2" id="KW-0597">Phosphoprotein</keyword>
<evidence type="ECO:0000256" key="8">
    <source>
        <dbReference type="ARBA" id="ARBA00023242"/>
    </source>
</evidence>
<keyword evidence="8" id="KW-0539">Nucleus</keyword>
<feature type="domain" description="Helicase C-terminal" evidence="18">
    <location>
        <begin position="514"/>
        <end position="664"/>
    </location>
</feature>
<reference evidence="20" key="1">
    <citation type="journal article" date="2004" name="Nature">
        <title>Genome duplication in the teleost fish Tetraodon nigroviridis reveals the early vertebrate proto-karyotype.</title>
        <authorList>
            <person name="Jaillon O."/>
            <person name="Aury J.-M."/>
            <person name="Brunet F."/>
            <person name="Petit J.-L."/>
            <person name="Stange-Thomann N."/>
            <person name="Mauceli E."/>
            <person name="Bouneau L."/>
            <person name="Fischer C."/>
            <person name="Ozouf-Costaz C."/>
            <person name="Bernot A."/>
            <person name="Nicaud S."/>
            <person name="Jaffe D."/>
            <person name="Fisher S."/>
            <person name="Lutfalla G."/>
            <person name="Dossat C."/>
            <person name="Segurens B."/>
            <person name="Dasilva C."/>
            <person name="Salanoubat M."/>
            <person name="Levy M."/>
            <person name="Boudet N."/>
            <person name="Castellano S."/>
            <person name="Anthouard V."/>
            <person name="Jubin C."/>
            <person name="Castelli V."/>
            <person name="Katinka M."/>
            <person name="Vacherie B."/>
            <person name="Biemont C."/>
            <person name="Skalli Z."/>
            <person name="Cattolico L."/>
            <person name="Poulain J."/>
            <person name="De Berardinis V."/>
            <person name="Cruaud C."/>
            <person name="Duprat S."/>
            <person name="Brottier P."/>
            <person name="Coutanceau J.-P."/>
            <person name="Gouzy J."/>
            <person name="Parra G."/>
            <person name="Lardier G."/>
            <person name="Chapple C."/>
            <person name="McKernan K.J."/>
            <person name="McEwan P."/>
            <person name="Bosak S."/>
            <person name="Kellis M."/>
            <person name="Volff J.-N."/>
            <person name="Guigo R."/>
            <person name="Zody M.C."/>
            <person name="Mesirov J."/>
            <person name="Lindblad-Toh K."/>
            <person name="Birren B."/>
            <person name="Nusbaum C."/>
            <person name="Kahn D."/>
            <person name="Robinson-Rechavi M."/>
            <person name="Laudet V."/>
            <person name="Schachter V."/>
            <person name="Quetier F."/>
            <person name="Saurin W."/>
            <person name="Scarpelli C."/>
            <person name="Wincker P."/>
            <person name="Lander E.S."/>
            <person name="Weissenbach J."/>
            <person name="Roest Crollius H."/>
        </authorList>
    </citation>
    <scope>NUCLEOTIDE SEQUENCE [LARGE SCALE GENOMIC DNA]</scope>
</reference>
<feature type="region of interest" description="Disordered" evidence="16">
    <location>
        <begin position="65"/>
        <end position="141"/>
    </location>
</feature>
<feature type="short sequence motif" description="Q motif" evidence="13">
    <location>
        <begin position="219"/>
        <end position="247"/>
    </location>
</feature>
<dbReference type="CDD" id="cd18787">
    <property type="entry name" value="SF2_C_DEAD"/>
    <property type="match status" value="1"/>
</dbReference>
<feature type="region of interest" description="Disordered" evidence="16">
    <location>
        <begin position="160"/>
        <end position="200"/>
    </location>
</feature>
<dbReference type="GO" id="GO:0016787">
    <property type="term" value="F:hydrolase activity"/>
    <property type="evidence" value="ECO:0007669"/>
    <property type="project" value="UniProtKB-KW"/>
</dbReference>
<keyword evidence="6 14" id="KW-0067">ATP-binding</keyword>
<sequence>MKMKKVNQRNKRLFHGLQKTKRSINVQGKWKAVELDPSLFAEEGMEDLVCFEELTDYRMLDSEQTAVEAEKEPKKNKKAKKRKSTEEQDTVLKEDVEHKEADVTVAPPKKKTKKKNKLKTKNLNSKESVHPDGTSAKETPEDFARVAVDKQVPHEEVIKCGKPTRSNPEIFTKSSKKIKKRKGQKQQEKMSKPVKKQQQKKNWTEAVLNCCNDTTTDVSAWKGLFVPTPVLKALSSLGFGSPTPIQALTLPSAIRDHMDILGAAETGRHKSHIAGGKSDLEDTAVAELNPAGSQSLPLLGLVLTPTRELAVQVKHHIDVISKFTDIKTAIVVGGMSQEKQRKMLKRSPEIVIATPGRLWDLIREKHPHLQNLRQVRSVLVLFLNINFRLSGYTPCFMIQTVIVIMLLFCRCLVIDEADRMVERGHFAELEGLFEMLKTTYFNPLRQMFVFSATLTMKRTLPTRLLQRRNLDQRSRLEILIDKVGIKAKPKIVDLTRKEATVETLTETRIHCQKDEKDFYLYYFLTQYPGRTMVFANSIDCIKRLNCLLVILNCDPLPLHANMHQKQRLKNLERFAQRDSCVLLTTDVAARGLDLPDVQHVIHYHVPRTSETYVHRSGRTARATKEGLSLLLIGPEDMINFKKITKTLGKDEELPVFPIETKCMEAIKDRVNLARQIEKIEFHNNRKKHHNSWLKQAAEDLEIDLDDDLLIGKGKDEEQDREQQMMVKGMKKHLKHLISQPVFKNVMKTKYPTQMGKLCLPQAALAGMENALSVVSVQERKK</sequence>
<comment type="subunit">
    <text evidence="12">Interacts with FADD. Interacts with RIPK1; this interaction disrupts RLR signaling activation of IFN-dependent transcription factor IRF7. Interacts with NIP7. Interacts with EP300; this interaction prevents TP53 acetylation mediated by EP300.</text>
</comment>
<comment type="domain">
    <text evidence="15">The Q motif is unique to and characteristic of the DEAD box family of RNA helicases and controls ATP binding and hydrolysis.</text>
</comment>
<feature type="compositionally biased region" description="Basic residues" evidence="16">
    <location>
        <begin position="174"/>
        <end position="184"/>
    </location>
</feature>
<dbReference type="AlphaFoldDB" id="Q4RM08"/>
<dbReference type="OrthoDB" id="4310724at2759"/>
<evidence type="ECO:0000256" key="4">
    <source>
        <dbReference type="ARBA" id="ARBA00022801"/>
    </source>
</evidence>
<dbReference type="Pfam" id="PF00270">
    <property type="entry name" value="DEAD"/>
    <property type="match status" value="2"/>
</dbReference>
<comment type="catalytic activity">
    <reaction evidence="10 15">
        <text>ATP + H2O = ADP + phosphate + H(+)</text>
        <dbReference type="Rhea" id="RHEA:13065"/>
        <dbReference type="ChEBI" id="CHEBI:15377"/>
        <dbReference type="ChEBI" id="CHEBI:15378"/>
        <dbReference type="ChEBI" id="CHEBI:30616"/>
        <dbReference type="ChEBI" id="CHEBI:43474"/>
        <dbReference type="ChEBI" id="CHEBI:456216"/>
        <dbReference type="EC" id="3.6.4.13"/>
    </reaction>
</comment>
<dbReference type="PROSITE" id="PS51195">
    <property type="entry name" value="Q_MOTIF"/>
    <property type="match status" value="1"/>
</dbReference>
<evidence type="ECO:0000256" key="9">
    <source>
        <dbReference type="ARBA" id="ARBA00038457"/>
    </source>
</evidence>
<dbReference type="PROSITE" id="PS51194">
    <property type="entry name" value="HELICASE_CTER"/>
    <property type="match status" value="1"/>
</dbReference>
<feature type="domain" description="DEAD-box RNA helicase Q" evidence="19">
    <location>
        <begin position="219"/>
        <end position="247"/>
    </location>
</feature>
<keyword evidence="4 14" id="KW-0378">Hydrolase</keyword>
<comment type="function">
    <text evidence="15">RNA helicase.</text>
</comment>
<feature type="non-terminal residue" evidence="20">
    <location>
        <position position="1"/>
    </location>
</feature>
<evidence type="ECO:0000256" key="7">
    <source>
        <dbReference type="ARBA" id="ARBA00022884"/>
    </source>
</evidence>
<dbReference type="GO" id="GO:0003724">
    <property type="term" value="F:RNA helicase activity"/>
    <property type="evidence" value="ECO:0007669"/>
    <property type="project" value="UniProtKB-EC"/>
</dbReference>
<evidence type="ECO:0000256" key="15">
    <source>
        <dbReference type="RuleBase" id="RU365068"/>
    </source>
</evidence>
<evidence type="ECO:0000256" key="1">
    <source>
        <dbReference type="ARBA" id="ARBA00004123"/>
    </source>
</evidence>
<dbReference type="SMART" id="SM00490">
    <property type="entry name" value="HELICc"/>
    <property type="match status" value="1"/>
</dbReference>
<keyword evidence="7 15" id="KW-0694">RNA-binding</keyword>
<comment type="similarity">
    <text evidence="9">Belongs to the DEAD box helicase family. DDX24/MAK5 subfamily.</text>
</comment>
<dbReference type="GO" id="GO:0005634">
    <property type="term" value="C:nucleus"/>
    <property type="evidence" value="ECO:0007669"/>
    <property type="project" value="UniProtKB-SubCell"/>
</dbReference>
<proteinExistence type="inferred from homology"/>
<evidence type="ECO:0000259" key="19">
    <source>
        <dbReference type="PROSITE" id="PS51195"/>
    </source>
</evidence>
<accession>Q4RM08</accession>
<evidence type="ECO:0000313" key="20">
    <source>
        <dbReference type="EMBL" id="CAG10574.1"/>
    </source>
</evidence>
<evidence type="ECO:0000256" key="6">
    <source>
        <dbReference type="ARBA" id="ARBA00022840"/>
    </source>
</evidence>
<dbReference type="KEGG" id="tng:GSTEN00032259G001"/>